<accession>H8MLV2</accession>
<reference evidence="3" key="2">
    <citation type="submission" date="2012-03" db="EMBL/GenBank/DDBJ databases">
        <title>Genome sequence of the fruiting myxobacterium Corallococcus coralloides DSM 2259.</title>
        <authorList>
            <person name="Huntley S."/>
            <person name="Zhang Y."/>
            <person name="Treuner-Lange A."/>
            <person name="Sensen C.W."/>
            <person name="Sogaard-Andersen L."/>
        </authorList>
    </citation>
    <scope>NUCLEOTIDE SEQUENCE [LARGE SCALE GENOMIC DNA]</scope>
    <source>
        <strain evidence="3">ATCC 25202 / DSM 2259 / NBRC 100086 / M2</strain>
    </source>
</reference>
<evidence type="ECO:0000313" key="2">
    <source>
        <dbReference type="EMBL" id="AFE04589.1"/>
    </source>
</evidence>
<reference evidence="2 3" key="1">
    <citation type="journal article" date="2012" name="J. Bacteriol.">
        <title>Complete Genome Sequence of the Fruiting Myxobacterium Corallococcus coralloides DSM 2259.</title>
        <authorList>
            <person name="Huntley S."/>
            <person name="Zhang Y."/>
            <person name="Treuner-Lange A."/>
            <person name="Kneip S."/>
            <person name="Sensen C.W."/>
            <person name="Sogaard-Andersen L."/>
        </authorList>
    </citation>
    <scope>NUCLEOTIDE SEQUENCE [LARGE SCALE GENOMIC DNA]</scope>
    <source>
        <strain evidence="3">ATCC 25202 / DSM 2259 / NBRC 100086 / M2</strain>
    </source>
</reference>
<sequence>MAPVSGAGTRPRTAVGQANNTGGPNQVSDPVQKPPSDVEAALKELEQKLGKIFKPDAEALAGGKLPPRPGRELPAADKAQAERAVSDFLLKVGLDQGEKYLLGPKANSPQAAAVLGTLKKLVGSEGLKLKLGDKGDFTLKAELGNWLQKADPKGSASVKLQLTKNTELTGSANFNRDGFDKASGGVSWSKDGTKLTATGAFNKDGFERVSGGFERTQGRFTTTATGTLNAQGGFKAEGGVTFKNPQGVFGLKALQDFQNGSTRVEGSLKRGTTNPFEVTSGASLKNGVLSSVDGKFKWSLDKGRLTLQGNALQDFMKGTKKLEGQVSYKPGADTSFFAAASADSKNGFGVRFGAAIRF</sequence>
<keyword evidence="3" id="KW-1185">Reference proteome</keyword>
<proteinExistence type="predicted"/>
<organism evidence="2 3">
    <name type="scientific">Corallococcus coralloides (strain ATCC 25202 / DSM 2259 / NBRC 100086 / M2)</name>
    <name type="common">Myxococcus coralloides</name>
    <dbReference type="NCBI Taxonomy" id="1144275"/>
    <lineage>
        <taxon>Bacteria</taxon>
        <taxon>Pseudomonadati</taxon>
        <taxon>Myxococcota</taxon>
        <taxon>Myxococcia</taxon>
        <taxon>Myxococcales</taxon>
        <taxon>Cystobacterineae</taxon>
        <taxon>Myxococcaceae</taxon>
        <taxon>Corallococcus</taxon>
    </lineage>
</organism>
<name>H8MLV2_CORCM</name>
<dbReference type="Proteomes" id="UP000007587">
    <property type="component" value="Chromosome"/>
</dbReference>
<gene>
    <name evidence="2" type="ordered locus">COCOR_02300</name>
</gene>
<dbReference type="RefSeq" id="WP_014395130.1">
    <property type="nucleotide sequence ID" value="NC_017030.1"/>
</dbReference>
<evidence type="ECO:0000313" key="3">
    <source>
        <dbReference type="Proteomes" id="UP000007587"/>
    </source>
</evidence>
<dbReference type="InParanoid" id="H8MLV2"/>
<protein>
    <submittedName>
        <fullName evidence="2">Uncharacterized protein</fullName>
    </submittedName>
</protein>
<dbReference type="KEGG" id="ccx:COCOR_02300"/>
<feature type="compositionally biased region" description="Basic and acidic residues" evidence="1">
    <location>
        <begin position="69"/>
        <end position="79"/>
    </location>
</feature>
<feature type="region of interest" description="Disordered" evidence="1">
    <location>
        <begin position="57"/>
        <end position="79"/>
    </location>
</feature>
<dbReference type="HOGENOM" id="CLU_773199_0_0_7"/>
<dbReference type="EMBL" id="CP003389">
    <property type="protein sequence ID" value="AFE04589.1"/>
    <property type="molecule type" value="Genomic_DNA"/>
</dbReference>
<feature type="region of interest" description="Disordered" evidence="1">
    <location>
        <begin position="1"/>
        <end position="37"/>
    </location>
</feature>
<dbReference type="AlphaFoldDB" id="H8MLV2"/>
<evidence type="ECO:0000256" key="1">
    <source>
        <dbReference type="SAM" id="MobiDB-lite"/>
    </source>
</evidence>
<feature type="compositionally biased region" description="Polar residues" evidence="1">
    <location>
        <begin position="16"/>
        <end position="29"/>
    </location>
</feature>